<protein>
    <submittedName>
        <fullName evidence="4">C4-dicarboxylate-binding protein DctP</fullName>
    </submittedName>
</protein>
<dbReference type="OrthoDB" id="9776801at2"/>
<dbReference type="NCBIfam" id="TIGR00787">
    <property type="entry name" value="dctP"/>
    <property type="match status" value="1"/>
</dbReference>
<evidence type="ECO:0000256" key="1">
    <source>
        <dbReference type="ARBA" id="ARBA00009023"/>
    </source>
</evidence>
<dbReference type="Proteomes" id="UP000219252">
    <property type="component" value="Unassembled WGS sequence"/>
</dbReference>
<dbReference type="Gene3D" id="3.40.190.170">
    <property type="entry name" value="Bacterial extracellular solute-binding protein, family 7"/>
    <property type="match status" value="1"/>
</dbReference>
<dbReference type="GO" id="GO:0055085">
    <property type="term" value="P:transmembrane transport"/>
    <property type="evidence" value="ECO:0007669"/>
    <property type="project" value="InterPro"/>
</dbReference>
<evidence type="ECO:0000256" key="3">
    <source>
        <dbReference type="ARBA" id="ARBA00022729"/>
    </source>
</evidence>
<reference evidence="5" key="1">
    <citation type="submission" date="2017-08" db="EMBL/GenBank/DDBJ databases">
        <authorList>
            <person name="Varghese N."/>
            <person name="Submissions S."/>
        </authorList>
    </citation>
    <scope>NUCLEOTIDE SEQUENCE [LARGE SCALE GENOMIC DNA]</scope>
    <source>
        <strain evidence="5">JC23</strain>
    </source>
</reference>
<dbReference type="InterPro" id="IPR018389">
    <property type="entry name" value="DctP_fam"/>
</dbReference>
<evidence type="ECO:0000313" key="4">
    <source>
        <dbReference type="EMBL" id="SOC41235.1"/>
    </source>
</evidence>
<accession>A0A285UH47</accession>
<dbReference type="NCBIfam" id="NF037995">
    <property type="entry name" value="TRAP_S1"/>
    <property type="match status" value="1"/>
</dbReference>
<keyword evidence="5" id="KW-1185">Reference proteome</keyword>
<dbReference type="Pfam" id="PF03480">
    <property type="entry name" value="DctP"/>
    <property type="match status" value="1"/>
</dbReference>
<evidence type="ECO:0000256" key="2">
    <source>
        <dbReference type="ARBA" id="ARBA00022448"/>
    </source>
</evidence>
<comment type="similarity">
    <text evidence="1">Belongs to the bacterial solute-binding protein 7 family.</text>
</comment>
<dbReference type="PIRSF" id="PIRSF006470">
    <property type="entry name" value="DctB"/>
    <property type="match status" value="1"/>
</dbReference>
<keyword evidence="3" id="KW-0732">Signal</keyword>
<dbReference type="PANTHER" id="PTHR33376:SF7">
    <property type="entry name" value="C4-DICARBOXYLATE-BINDING PROTEIN DCTB"/>
    <property type="match status" value="1"/>
</dbReference>
<sequence>MKRVVGLIILFFLFTIPFVLLVSFQSHDYPYDYEQLSEDERLVIRFSHVVGEDTPKGMAARKFAELVKERSNGYIEVQVFSNGTLYKDGEEMNALSRGDIQMIAPAISKLTNYVPEISVYDLPFAFHSLDEVHEFTDSEAGEILTDQLKEHNLYAIGLWDSGFKQLSNRIRPIQHYDDLKNLTMRIMPSDILAKQFTVLGAFPKEYDFNAVYYELQKKSVDGQENTLTNITSKNFYSLQDYLTISNHGYLGYFVLFNLDFWNSLDNDVKQLLTDTFLEVQQWEWEITKKLNDETLQKIENCQCIELHYLSDEDINSWEEKFNPVYDFYIRKYGDQFIKELPKFRSDT</sequence>
<name>A0A285UH47_9BACL</name>
<evidence type="ECO:0000313" key="5">
    <source>
        <dbReference type="Proteomes" id="UP000219252"/>
    </source>
</evidence>
<dbReference type="InterPro" id="IPR038404">
    <property type="entry name" value="TRAP_DctP_sf"/>
</dbReference>
<dbReference type="InterPro" id="IPR004682">
    <property type="entry name" value="TRAP_DctP"/>
</dbReference>
<gene>
    <name evidence="4" type="ORF">SAMN05877842_109138</name>
</gene>
<dbReference type="EMBL" id="OBQC01000009">
    <property type="protein sequence ID" value="SOC41235.1"/>
    <property type="molecule type" value="Genomic_DNA"/>
</dbReference>
<dbReference type="GO" id="GO:0030288">
    <property type="term" value="C:outer membrane-bounded periplasmic space"/>
    <property type="evidence" value="ECO:0007669"/>
    <property type="project" value="InterPro"/>
</dbReference>
<keyword evidence="2" id="KW-0813">Transport</keyword>
<dbReference type="PANTHER" id="PTHR33376">
    <property type="match status" value="1"/>
</dbReference>
<organism evidence="4 5">
    <name type="scientific">Ureibacillus acetophenoni</name>
    <dbReference type="NCBI Taxonomy" id="614649"/>
    <lineage>
        <taxon>Bacteria</taxon>
        <taxon>Bacillati</taxon>
        <taxon>Bacillota</taxon>
        <taxon>Bacilli</taxon>
        <taxon>Bacillales</taxon>
        <taxon>Caryophanaceae</taxon>
        <taxon>Ureibacillus</taxon>
    </lineage>
</organism>
<dbReference type="AlphaFoldDB" id="A0A285UH47"/>
<dbReference type="RefSeq" id="WP_097150046.1">
    <property type="nucleotide sequence ID" value="NZ_OBQC01000009.1"/>
</dbReference>
<proteinExistence type="inferred from homology"/>